<keyword evidence="1" id="KW-1133">Transmembrane helix</keyword>
<evidence type="ECO:0000313" key="3">
    <source>
        <dbReference type="Proteomes" id="UP000596660"/>
    </source>
</evidence>
<dbReference type="PANTHER" id="PTHR34131">
    <property type="entry name" value="(RAP ANNOTATION RELEASE2) GALACTOSE-BINDING LIKE DOMAIN CONTAINING PROTEIN"/>
    <property type="match status" value="1"/>
</dbReference>
<accession>A0A803MGW3</accession>
<dbReference type="Proteomes" id="UP000596660">
    <property type="component" value="Unplaced"/>
</dbReference>
<dbReference type="InterPro" id="IPR018971">
    <property type="entry name" value="DUF1997"/>
</dbReference>
<keyword evidence="3" id="KW-1185">Reference proteome</keyword>
<organism evidence="2 3">
    <name type="scientific">Chenopodium quinoa</name>
    <name type="common">Quinoa</name>
    <dbReference type="NCBI Taxonomy" id="63459"/>
    <lineage>
        <taxon>Eukaryota</taxon>
        <taxon>Viridiplantae</taxon>
        <taxon>Streptophyta</taxon>
        <taxon>Embryophyta</taxon>
        <taxon>Tracheophyta</taxon>
        <taxon>Spermatophyta</taxon>
        <taxon>Magnoliopsida</taxon>
        <taxon>eudicotyledons</taxon>
        <taxon>Gunneridae</taxon>
        <taxon>Pentapetalae</taxon>
        <taxon>Caryophyllales</taxon>
        <taxon>Chenopodiaceae</taxon>
        <taxon>Chenopodioideae</taxon>
        <taxon>Atripliceae</taxon>
        <taxon>Chenopodium</taxon>
    </lineage>
</organism>
<evidence type="ECO:0000313" key="2">
    <source>
        <dbReference type="EnsemblPlants" id="AUR62029215-RA:cds"/>
    </source>
</evidence>
<dbReference type="PANTHER" id="PTHR34131:SF3">
    <property type="entry name" value="(RAP ANNOTATION RELEASE2) GALACTOSE-BINDING LIKE DOMAIN CONTAINING PROTEIN"/>
    <property type="match status" value="1"/>
</dbReference>
<feature type="transmembrane region" description="Helical" evidence="1">
    <location>
        <begin position="72"/>
        <end position="91"/>
    </location>
</feature>
<protein>
    <submittedName>
        <fullName evidence="2">Uncharacterized protein</fullName>
    </submittedName>
</protein>
<keyword evidence="1" id="KW-0472">Membrane</keyword>
<dbReference type="AlphaFoldDB" id="A0A803MGW3"/>
<evidence type="ECO:0000256" key="1">
    <source>
        <dbReference type="SAM" id="Phobius"/>
    </source>
</evidence>
<proteinExistence type="predicted"/>
<dbReference type="Pfam" id="PF09366">
    <property type="entry name" value="DUF1997"/>
    <property type="match status" value="1"/>
</dbReference>
<reference evidence="2" key="2">
    <citation type="submission" date="2021-03" db="UniProtKB">
        <authorList>
            <consortium name="EnsemblPlants"/>
        </authorList>
    </citation>
    <scope>IDENTIFICATION</scope>
</reference>
<keyword evidence="1" id="KW-0812">Transmembrane</keyword>
<feature type="transmembrane region" description="Helical" evidence="1">
    <location>
        <begin position="97"/>
        <end position="114"/>
    </location>
</feature>
<dbReference type="Gramene" id="AUR62029215-RA">
    <property type="protein sequence ID" value="AUR62029215-RA:cds"/>
    <property type="gene ID" value="AUR62029215"/>
</dbReference>
<dbReference type="EnsemblPlants" id="AUR62029215-RA">
    <property type="protein sequence ID" value="AUR62029215-RA:cds"/>
    <property type="gene ID" value="AUR62029215"/>
</dbReference>
<name>A0A803MGW3_CHEQI</name>
<reference evidence="2" key="1">
    <citation type="journal article" date="2017" name="Nature">
        <title>The genome of Chenopodium quinoa.</title>
        <authorList>
            <person name="Jarvis D.E."/>
            <person name="Ho Y.S."/>
            <person name="Lightfoot D.J."/>
            <person name="Schmoeckel S.M."/>
            <person name="Li B."/>
            <person name="Borm T.J.A."/>
            <person name="Ohyanagi H."/>
            <person name="Mineta K."/>
            <person name="Michell C.T."/>
            <person name="Saber N."/>
            <person name="Kharbatia N.M."/>
            <person name="Rupper R.R."/>
            <person name="Sharp A.R."/>
            <person name="Dally N."/>
            <person name="Boughton B.A."/>
            <person name="Woo Y.H."/>
            <person name="Gao G."/>
            <person name="Schijlen E.G.W.M."/>
            <person name="Guo X."/>
            <person name="Momin A.A."/>
            <person name="Negrao S."/>
            <person name="Al-Babili S."/>
            <person name="Gehring C."/>
            <person name="Roessner U."/>
            <person name="Jung C."/>
            <person name="Murphy K."/>
            <person name="Arold S.T."/>
            <person name="Gojobori T."/>
            <person name="van der Linden C.G."/>
            <person name="van Loo E.N."/>
            <person name="Jellen E.N."/>
            <person name="Maughan P.J."/>
            <person name="Tester M."/>
        </authorList>
    </citation>
    <scope>NUCLEOTIDE SEQUENCE [LARGE SCALE GENOMIC DNA]</scope>
    <source>
        <strain evidence="2">cv. PI 614886</strain>
    </source>
</reference>
<sequence length="206" mass="23148">MAAMNHHHSSPLLLKNPPYSQTSLFNPSFPIQFHKYPLRISSELAPKARIIARRKETVPVHQLQRPLCNITLFPLILMLALLISVLGYFLFWVVDRLPVFIGILLNALTLVWYGNAASMVNRISCGVEQSNSEIQQLTSDAVIEVSIDVPFPFRAIPVQMIESNGARVLEQILVIMLPRFMAQLVKDYQAWASGDTSRQPLGTGQI</sequence>